<reference evidence="1 2" key="1">
    <citation type="submission" date="2018-06" db="EMBL/GenBank/DDBJ databases">
        <title>Genomic Encyclopedia of Archaeal and Bacterial Type Strains, Phase II (KMG-II): from individual species to whole genera.</title>
        <authorList>
            <person name="Goeker M."/>
        </authorList>
    </citation>
    <scope>NUCLEOTIDE SEQUENCE [LARGE SCALE GENOMIC DNA]</scope>
    <source>
        <strain evidence="1 2">DSM 6779</strain>
    </source>
</reference>
<evidence type="ECO:0000313" key="1">
    <source>
        <dbReference type="EMBL" id="PZX16869.1"/>
    </source>
</evidence>
<sequence>MTCIERSYDINKKPTAQKRNRFGAVGFRYQGYTHDYYPLNHQSVAVILRVLLNLFIKSELRLVTTML</sequence>
<evidence type="ECO:0000313" key="2">
    <source>
        <dbReference type="Proteomes" id="UP000249239"/>
    </source>
</evidence>
<comment type="caution">
    <text evidence="1">The sequence shown here is derived from an EMBL/GenBank/DDBJ whole genome shotgun (WGS) entry which is preliminary data.</text>
</comment>
<protein>
    <submittedName>
        <fullName evidence="1">Uncharacterized protein</fullName>
    </submittedName>
</protein>
<organism evidence="1 2">
    <name type="scientific">Breznakibacter xylanolyticus</name>
    <dbReference type="NCBI Taxonomy" id="990"/>
    <lineage>
        <taxon>Bacteria</taxon>
        <taxon>Pseudomonadati</taxon>
        <taxon>Bacteroidota</taxon>
        <taxon>Bacteroidia</taxon>
        <taxon>Marinilabiliales</taxon>
        <taxon>Marinilabiliaceae</taxon>
        <taxon>Breznakibacter</taxon>
    </lineage>
</organism>
<proteinExistence type="predicted"/>
<keyword evidence="2" id="KW-1185">Reference proteome</keyword>
<accession>A0A2W7Q587</accession>
<dbReference type="Proteomes" id="UP000249239">
    <property type="component" value="Unassembled WGS sequence"/>
</dbReference>
<gene>
    <name evidence="1" type="ORF">LX69_01683</name>
</gene>
<dbReference type="EMBL" id="QKZK01000011">
    <property type="protein sequence ID" value="PZX16869.1"/>
    <property type="molecule type" value="Genomic_DNA"/>
</dbReference>
<dbReference type="AlphaFoldDB" id="A0A2W7Q587"/>
<name>A0A2W7Q587_9BACT</name>